<dbReference type="PANTHER" id="PTHR46401">
    <property type="entry name" value="GLYCOSYLTRANSFERASE WBBK-RELATED"/>
    <property type="match status" value="1"/>
</dbReference>
<feature type="domain" description="Glycosyl transferase family 1" evidence="2">
    <location>
        <begin position="187"/>
        <end position="333"/>
    </location>
</feature>
<gene>
    <name evidence="3" type="ORF">EOD40_10565</name>
</gene>
<dbReference type="OrthoDB" id="9801573at2"/>
<evidence type="ECO:0000256" key="1">
    <source>
        <dbReference type="ARBA" id="ARBA00022679"/>
    </source>
</evidence>
<dbReference type="PANTHER" id="PTHR46401:SF2">
    <property type="entry name" value="GLYCOSYLTRANSFERASE WBBK-RELATED"/>
    <property type="match status" value="1"/>
</dbReference>
<dbReference type="GO" id="GO:0016757">
    <property type="term" value="F:glycosyltransferase activity"/>
    <property type="evidence" value="ECO:0007669"/>
    <property type="project" value="InterPro"/>
</dbReference>
<keyword evidence="4" id="KW-1185">Reference proteome</keyword>
<organism evidence="3 4">
    <name type="scientific">Flavobacterium sufflavum</name>
    <dbReference type="NCBI Taxonomy" id="1921138"/>
    <lineage>
        <taxon>Bacteria</taxon>
        <taxon>Pseudomonadati</taxon>
        <taxon>Bacteroidota</taxon>
        <taxon>Flavobacteriia</taxon>
        <taxon>Flavobacteriales</taxon>
        <taxon>Flavobacteriaceae</taxon>
        <taxon>Flavobacterium</taxon>
    </lineage>
</organism>
<dbReference type="InterPro" id="IPR001296">
    <property type="entry name" value="Glyco_trans_1"/>
</dbReference>
<keyword evidence="1 3" id="KW-0808">Transferase</keyword>
<name>A0A3S2V488_9FLAO</name>
<dbReference type="SUPFAM" id="SSF53756">
    <property type="entry name" value="UDP-Glycosyltransferase/glycogen phosphorylase"/>
    <property type="match status" value="1"/>
</dbReference>
<dbReference type="GO" id="GO:0009103">
    <property type="term" value="P:lipopolysaccharide biosynthetic process"/>
    <property type="evidence" value="ECO:0007669"/>
    <property type="project" value="TreeGrafter"/>
</dbReference>
<dbReference type="Gene3D" id="3.40.50.2000">
    <property type="entry name" value="Glycogen Phosphorylase B"/>
    <property type="match status" value="2"/>
</dbReference>
<evidence type="ECO:0000259" key="2">
    <source>
        <dbReference type="Pfam" id="PF00534"/>
    </source>
</evidence>
<sequence length="369" mass="43041">MPKVVLISQMPLPYSKIGSWTTLYKNYLKKDHKIDYIVCPKPEELFDGIKYSFVNFTFISKLRSKLLKRKNLEYFQALDKLINPDEKYIIQIIDNYGMIKPLEKYLSSKGILNKCYIQFFYHGYPPYVQQASGLDFYEIIDEMILLTNDSYALHKKEINVLPNYFSILPNGIDTEKFKKIADFEKIKLKKQLNLDDKKVFLWCSNDRPKKGLNLILDVWKNVYTRYDNIVLLVIGCDPREEMDGVLFLGKIPNDNLPKYYQLSDCYLFPTLCQEGFGLSLIEALHCGNYCIASALGGVPEVLQYGKLGKLIENPHFVSEWEKAINDFLEDKYEIPEVPEALYSKEKWNEGMNQIIEKAKFRLANSTIKL</sequence>
<evidence type="ECO:0000313" key="3">
    <source>
        <dbReference type="EMBL" id="RVT75889.1"/>
    </source>
</evidence>
<protein>
    <submittedName>
        <fullName evidence="3">Glycosyltransferase</fullName>
    </submittedName>
</protein>
<dbReference type="Proteomes" id="UP000285211">
    <property type="component" value="Unassembled WGS sequence"/>
</dbReference>
<evidence type="ECO:0000313" key="4">
    <source>
        <dbReference type="Proteomes" id="UP000285211"/>
    </source>
</evidence>
<dbReference type="RefSeq" id="WP_128195319.1">
    <property type="nucleotide sequence ID" value="NZ_SACJ01000005.1"/>
</dbReference>
<reference evidence="3 4" key="1">
    <citation type="submission" date="2019-01" db="EMBL/GenBank/DDBJ databases">
        <authorList>
            <person name="Chen W.-M."/>
        </authorList>
    </citation>
    <scope>NUCLEOTIDE SEQUENCE [LARGE SCALE GENOMIC DNA]</scope>
    <source>
        <strain evidence="3 4">BBQ-12</strain>
    </source>
</reference>
<comment type="caution">
    <text evidence="3">The sequence shown here is derived from an EMBL/GenBank/DDBJ whole genome shotgun (WGS) entry which is preliminary data.</text>
</comment>
<proteinExistence type="predicted"/>
<dbReference type="Pfam" id="PF00534">
    <property type="entry name" value="Glycos_transf_1"/>
    <property type="match status" value="1"/>
</dbReference>
<dbReference type="EMBL" id="SACJ01000005">
    <property type="protein sequence ID" value="RVT75889.1"/>
    <property type="molecule type" value="Genomic_DNA"/>
</dbReference>
<accession>A0A3S2V488</accession>
<dbReference type="CDD" id="cd03801">
    <property type="entry name" value="GT4_PimA-like"/>
    <property type="match status" value="1"/>
</dbReference>
<dbReference type="AlphaFoldDB" id="A0A3S2V488"/>